<reference evidence="1 2" key="1">
    <citation type="journal article" date="2015" name="Nat. Commun.">
        <title>Outbred genome sequencing and CRISPR/Cas9 gene editing in butterflies.</title>
        <authorList>
            <person name="Li X."/>
            <person name="Fan D."/>
            <person name="Zhang W."/>
            <person name="Liu G."/>
            <person name="Zhang L."/>
            <person name="Zhao L."/>
            <person name="Fang X."/>
            <person name="Chen L."/>
            <person name="Dong Y."/>
            <person name="Chen Y."/>
            <person name="Ding Y."/>
            <person name="Zhao R."/>
            <person name="Feng M."/>
            <person name="Zhu Y."/>
            <person name="Feng Y."/>
            <person name="Jiang X."/>
            <person name="Zhu D."/>
            <person name="Xiang H."/>
            <person name="Feng X."/>
            <person name="Li S."/>
            <person name="Wang J."/>
            <person name="Zhang G."/>
            <person name="Kronforst M.R."/>
            <person name="Wang W."/>
        </authorList>
    </citation>
    <scope>NUCLEOTIDE SEQUENCE [LARGE SCALE GENOMIC DNA]</scope>
    <source>
        <strain evidence="1">Ya'a_city_454_Px</strain>
        <tissue evidence="1">Whole body</tissue>
    </source>
</reference>
<dbReference type="STRING" id="66420.A0A194Q5E0"/>
<protein>
    <submittedName>
        <fullName evidence="1">Uncharacterized protein</fullName>
    </submittedName>
</protein>
<proteinExistence type="predicted"/>
<keyword evidence="2" id="KW-1185">Reference proteome</keyword>
<evidence type="ECO:0000313" key="1">
    <source>
        <dbReference type="EMBL" id="KPJ00225.1"/>
    </source>
</evidence>
<dbReference type="Proteomes" id="UP000053268">
    <property type="component" value="Unassembled WGS sequence"/>
</dbReference>
<accession>A0A194Q5E0</accession>
<evidence type="ECO:0000313" key="2">
    <source>
        <dbReference type="Proteomes" id="UP000053268"/>
    </source>
</evidence>
<name>A0A194Q5E0_PAPXU</name>
<dbReference type="AlphaFoldDB" id="A0A194Q5E0"/>
<dbReference type="EMBL" id="KQ459472">
    <property type="protein sequence ID" value="KPJ00225.1"/>
    <property type="molecule type" value="Genomic_DNA"/>
</dbReference>
<sequence>MLKIHFRFYLTGGRRRRAPHCTATYLHINVNGTVRCGAERDAFVAPADGEEGCAGAGAGAVKVARGGVRRVRGAGGAWGGYMSGRAPRAPHSAACSVNSCSRYGEGSNLIVQSEKFCVNSKSGTGPDGPRVDFRARCEAAAKRVFVIKTQTNKVKMRFAVWSLMALALVAAARAAPQREGAAFTKEAIKQAQNTFLIPKDAEIQKVQEGIELAAYESIPGNQKIDLRLILGDQVPEEVINNLQSQVDQVGRH</sequence>
<gene>
    <name evidence="1" type="ORF">RR46_03012</name>
</gene>
<organism evidence="1 2">
    <name type="scientific">Papilio xuthus</name>
    <name type="common">Asian swallowtail butterfly</name>
    <dbReference type="NCBI Taxonomy" id="66420"/>
    <lineage>
        <taxon>Eukaryota</taxon>
        <taxon>Metazoa</taxon>
        <taxon>Ecdysozoa</taxon>
        <taxon>Arthropoda</taxon>
        <taxon>Hexapoda</taxon>
        <taxon>Insecta</taxon>
        <taxon>Pterygota</taxon>
        <taxon>Neoptera</taxon>
        <taxon>Endopterygota</taxon>
        <taxon>Lepidoptera</taxon>
        <taxon>Glossata</taxon>
        <taxon>Ditrysia</taxon>
        <taxon>Papilionoidea</taxon>
        <taxon>Papilionidae</taxon>
        <taxon>Papilioninae</taxon>
        <taxon>Papilio</taxon>
    </lineage>
</organism>